<evidence type="ECO:0000313" key="9">
    <source>
        <dbReference type="Proteomes" id="UP000824001"/>
    </source>
</evidence>
<dbReference type="InterPro" id="IPR004839">
    <property type="entry name" value="Aminotransferase_I/II_large"/>
</dbReference>
<evidence type="ECO:0000313" key="8">
    <source>
        <dbReference type="EMBL" id="HIS66405.1"/>
    </source>
</evidence>
<dbReference type="InterPro" id="IPR015421">
    <property type="entry name" value="PyrdxlP-dep_Trfase_major"/>
</dbReference>
<dbReference type="Gene3D" id="3.90.1150.10">
    <property type="entry name" value="Aspartate Aminotransferase, domain 1"/>
    <property type="match status" value="1"/>
</dbReference>
<comment type="caution">
    <text evidence="8">The sequence shown here is derived from an EMBL/GenBank/DDBJ whole genome shotgun (WGS) entry which is preliminary data.</text>
</comment>
<evidence type="ECO:0000256" key="6">
    <source>
        <dbReference type="RuleBase" id="RU000481"/>
    </source>
</evidence>
<comment type="cofactor">
    <cofactor evidence="1 6">
        <name>pyridoxal 5'-phosphate</name>
        <dbReference type="ChEBI" id="CHEBI:597326"/>
    </cofactor>
</comment>
<proteinExistence type="inferred from homology"/>
<keyword evidence="5" id="KW-0663">Pyridoxal phosphate</keyword>
<evidence type="ECO:0000256" key="1">
    <source>
        <dbReference type="ARBA" id="ARBA00001933"/>
    </source>
</evidence>
<evidence type="ECO:0000256" key="2">
    <source>
        <dbReference type="ARBA" id="ARBA00007441"/>
    </source>
</evidence>
<protein>
    <recommendedName>
        <fullName evidence="6">Aminotransferase</fullName>
        <ecNumber evidence="6">2.6.1.-</ecNumber>
    </recommendedName>
</protein>
<dbReference type="AlphaFoldDB" id="A0A9D1FCR9"/>
<reference evidence="8" key="1">
    <citation type="submission" date="2020-10" db="EMBL/GenBank/DDBJ databases">
        <authorList>
            <person name="Gilroy R."/>
        </authorList>
    </citation>
    <scope>NUCLEOTIDE SEQUENCE</scope>
    <source>
        <strain evidence="8">ChiHjej10B9-9673</strain>
    </source>
</reference>
<keyword evidence="3 6" id="KW-0032">Aminotransferase</keyword>
<dbReference type="CDD" id="cd00609">
    <property type="entry name" value="AAT_like"/>
    <property type="match status" value="1"/>
</dbReference>
<dbReference type="GO" id="GO:0008483">
    <property type="term" value="F:transaminase activity"/>
    <property type="evidence" value="ECO:0007669"/>
    <property type="project" value="UniProtKB-KW"/>
</dbReference>
<evidence type="ECO:0000256" key="3">
    <source>
        <dbReference type="ARBA" id="ARBA00022576"/>
    </source>
</evidence>
<dbReference type="EC" id="2.6.1.-" evidence="6"/>
<sequence length="397" mass="44133">MIFSSKIERCELSPMRKYAPFADAAKARGMHIYPLNIGQPDIATPSVFFEAVRNFSAPVLEYAPSGGVAEYLDAVCAYYNRLGHTDLTDANILASNGGSEALWMTMSTILDDGDEILVPEPYYPNYSTFITLAGGKVRPIPTTPEEGYHYADREKIEPLINEHTRAIMFTNPGNPTGNVLTRAEMKMLAGLAHDHGLFLISDEVYREFSYDGEQMASMLEFPEAAENVIVIDSVSKRFSACGARIGAVISRNKEFLSEAMKVCQGRLCCPTLDQVGAAALYNEGPEYFAAVKEEYRRRRDTAYEMLMQIPGVVCRKPEGAFYLMAKLPVDSTDKFQMWLLEEFSASGDTVMITPGEGFYTTPGKGIDEARLAYVIEHDDLVRAMRVLAEGIEAYNNR</sequence>
<evidence type="ECO:0000259" key="7">
    <source>
        <dbReference type="Pfam" id="PF00155"/>
    </source>
</evidence>
<dbReference type="GO" id="GO:0006520">
    <property type="term" value="P:amino acid metabolic process"/>
    <property type="evidence" value="ECO:0007669"/>
    <property type="project" value="InterPro"/>
</dbReference>
<organism evidence="8 9">
    <name type="scientific">Candidatus Scatomorpha merdipullorum</name>
    <dbReference type="NCBI Taxonomy" id="2840927"/>
    <lineage>
        <taxon>Bacteria</taxon>
        <taxon>Bacillati</taxon>
        <taxon>Bacillota</taxon>
        <taxon>Clostridia</taxon>
        <taxon>Eubacteriales</taxon>
        <taxon>Candidatus Scatomorpha</taxon>
    </lineage>
</organism>
<dbReference type="Gene3D" id="3.40.640.10">
    <property type="entry name" value="Type I PLP-dependent aspartate aminotransferase-like (Major domain)"/>
    <property type="match status" value="1"/>
</dbReference>
<reference evidence="8" key="2">
    <citation type="journal article" date="2021" name="PeerJ">
        <title>Extensive microbial diversity within the chicken gut microbiome revealed by metagenomics and culture.</title>
        <authorList>
            <person name="Gilroy R."/>
            <person name="Ravi A."/>
            <person name="Getino M."/>
            <person name="Pursley I."/>
            <person name="Horton D.L."/>
            <person name="Alikhan N.F."/>
            <person name="Baker D."/>
            <person name="Gharbi K."/>
            <person name="Hall N."/>
            <person name="Watson M."/>
            <person name="Adriaenssens E.M."/>
            <person name="Foster-Nyarko E."/>
            <person name="Jarju S."/>
            <person name="Secka A."/>
            <person name="Antonio M."/>
            <person name="Oren A."/>
            <person name="Chaudhuri R.R."/>
            <person name="La Ragione R."/>
            <person name="Hildebrand F."/>
            <person name="Pallen M.J."/>
        </authorList>
    </citation>
    <scope>NUCLEOTIDE SEQUENCE</scope>
    <source>
        <strain evidence="8">ChiHjej10B9-9673</strain>
    </source>
</reference>
<dbReference type="PANTHER" id="PTHR46383">
    <property type="entry name" value="ASPARTATE AMINOTRANSFERASE"/>
    <property type="match status" value="1"/>
</dbReference>
<dbReference type="InterPro" id="IPR015424">
    <property type="entry name" value="PyrdxlP-dep_Trfase"/>
</dbReference>
<dbReference type="NCBIfam" id="NF005744">
    <property type="entry name" value="PRK07568.1"/>
    <property type="match status" value="1"/>
</dbReference>
<dbReference type="Pfam" id="PF00155">
    <property type="entry name" value="Aminotran_1_2"/>
    <property type="match status" value="1"/>
</dbReference>
<dbReference type="GO" id="GO:0030170">
    <property type="term" value="F:pyridoxal phosphate binding"/>
    <property type="evidence" value="ECO:0007669"/>
    <property type="project" value="InterPro"/>
</dbReference>
<dbReference type="InterPro" id="IPR015422">
    <property type="entry name" value="PyrdxlP-dep_Trfase_small"/>
</dbReference>
<dbReference type="SUPFAM" id="SSF53383">
    <property type="entry name" value="PLP-dependent transferases"/>
    <property type="match status" value="1"/>
</dbReference>
<comment type="similarity">
    <text evidence="2 6">Belongs to the class-I pyridoxal-phosphate-dependent aminotransferase family.</text>
</comment>
<dbReference type="PROSITE" id="PS00105">
    <property type="entry name" value="AA_TRANSFER_CLASS_1"/>
    <property type="match status" value="1"/>
</dbReference>
<gene>
    <name evidence="8" type="ORF">IAC18_02460</name>
</gene>
<evidence type="ECO:0000256" key="5">
    <source>
        <dbReference type="ARBA" id="ARBA00022898"/>
    </source>
</evidence>
<dbReference type="PRINTS" id="PR00753">
    <property type="entry name" value="ACCSYNTHASE"/>
</dbReference>
<dbReference type="Proteomes" id="UP000824001">
    <property type="component" value="Unassembled WGS sequence"/>
</dbReference>
<accession>A0A9D1FCR9</accession>
<evidence type="ECO:0000256" key="4">
    <source>
        <dbReference type="ARBA" id="ARBA00022679"/>
    </source>
</evidence>
<dbReference type="InterPro" id="IPR004838">
    <property type="entry name" value="NHTrfase_class1_PyrdxlP-BS"/>
</dbReference>
<dbReference type="EMBL" id="DVJK01000066">
    <property type="protein sequence ID" value="HIS66405.1"/>
    <property type="molecule type" value="Genomic_DNA"/>
</dbReference>
<dbReference type="InterPro" id="IPR050596">
    <property type="entry name" value="AspAT/PAT-like"/>
</dbReference>
<keyword evidence="4 6" id="KW-0808">Transferase</keyword>
<name>A0A9D1FCR9_9FIRM</name>
<feature type="domain" description="Aminotransferase class I/classII large" evidence="7">
    <location>
        <begin position="34"/>
        <end position="360"/>
    </location>
</feature>